<proteinExistence type="predicted"/>
<dbReference type="RefSeq" id="WP_186434152.1">
    <property type="nucleotide sequence ID" value="NZ_ML675582.1"/>
</dbReference>
<protein>
    <recommendedName>
        <fullName evidence="3">SpoVT-AbrB domain-containing protein</fullName>
    </recommendedName>
</protein>
<accession>A0A557SW37</accession>
<name>A0A557SW37_9ARCH</name>
<sequence length="58" mass="6558">MKKPITPFKSGGCGSKSWQIVIPAPIVKKYHIDESTYFIVDHNDSAIILSYANVEYKK</sequence>
<organism evidence="1 2">
    <name type="scientific">Candidatus Nitrosocosmicus arcticus</name>
    <dbReference type="NCBI Taxonomy" id="2035267"/>
    <lineage>
        <taxon>Archaea</taxon>
        <taxon>Nitrososphaerota</taxon>
        <taxon>Nitrososphaeria</taxon>
        <taxon>Nitrososphaerales</taxon>
        <taxon>Nitrososphaeraceae</taxon>
        <taxon>Candidatus Nitrosocosmicus</taxon>
    </lineage>
</organism>
<dbReference type="SUPFAM" id="SSF89447">
    <property type="entry name" value="AbrB/MazE/MraZ-like"/>
    <property type="match status" value="1"/>
</dbReference>
<dbReference type="EMBL" id="VOAH01000006">
    <property type="protein sequence ID" value="TVP40801.1"/>
    <property type="molecule type" value="Genomic_DNA"/>
</dbReference>
<dbReference type="Proteomes" id="UP000315289">
    <property type="component" value="Unassembled WGS sequence"/>
</dbReference>
<comment type="caution">
    <text evidence="1">The sequence shown here is derived from an EMBL/GenBank/DDBJ whole genome shotgun (WGS) entry which is preliminary data.</text>
</comment>
<evidence type="ECO:0000313" key="2">
    <source>
        <dbReference type="Proteomes" id="UP000315289"/>
    </source>
</evidence>
<evidence type="ECO:0008006" key="3">
    <source>
        <dbReference type="Google" id="ProtNLM"/>
    </source>
</evidence>
<gene>
    <name evidence="1" type="ORF">NARC_60188</name>
</gene>
<keyword evidence="2" id="KW-1185">Reference proteome</keyword>
<dbReference type="AlphaFoldDB" id="A0A557SW37"/>
<evidence type="ECO:0000313" key="1">
    <source>
        <dbReference type="EMBL" id="TVP40801.1"/>
    </source>
</evidence>
<dbReference type="InterPro" id="IPR037914">
    <property type="entry name" value="SpoVT-AbrB_sf"/>
</dbReference>
<reference evidence="1 2" key="1">
    <citation type="journal article" date="2019" name="Front. Microbiol.">
        <title>Ammonia Oxidation by the Arctic Terrestrial Thaumarchaeote Candidatus Nitrosocosmicus arcticus Is Stimulated by Increasing Temperatures.</title>
        <authorList>
            <person name="Alves R.J.E."/>
            <person name="Kerou M."/>
            <person name="Zappe A."/>
            <person name="Bittner R."/>
            <person name="Abby S.S."/>
            <person name="Schmidt H.A."/>
            <person name="Pfeifer K."/>
            <person name="Schleper C."/>
        </authorList>
    </citation>
    <scope>NUCLEOTIDE SEQUENCE [LARGE SCALE GENOMIC DNA]</scope>
    <source>
        <strain evidence="1 2">Kfb</strain>
    </source>
</reference>